<organism evidence="2 3">
    <name type="scientific">BD1-7 clade bacterium</name>
    <dbReference type="NCBI Taxonomy" id="2029982"/>
    <lineage>
        <taxon>Bacteria</taxon>
        <taxon>Pseudomonadati</taxon>
        <taxon>Pseudomonadota</taxon>
        <taxon>Gammaproteobacteria</taxon>
        <taxon>Cellvibrionales</taxon>
        <taxon>Spongiibacteraceae</taxon>
        <taxon>BD1-7 clade</taxon>
    </lineage>
</organism>
<dbReference type="AlphaFoldDB" id="A0A5S9PTJ7"/>
<gene>
    <name evidence="2" type="ORF">OPDIPICF_01196</name>
</gene>
<evidence type="ECO:0000256" key="1">
    <source>
        <dbReference type="SAM" id="Phobius"/>
    </source>
</evidence>
<accession>A0A5S9PTJ7</accession>
<feature type="transmembrane region" description="Helical" evidence="1">
    <location>
        <begin position="322"/>
        <end position="342"/>
    </location>
</feature>
<keyword evidence="1" id="KW-1133">Transmembrane helix</keyword>
<sequence>MGYVGPSTPAQRLLRGFLFPSAVCVLFALTFLPFFCDDALISLRYSQHLLEGEGLVWNAGDFVEGYSNLSWVVLVAGFGYLGVDLILAARLLGGIFMIAVLGAIYWFWRRRLNHSDFRFLEIAQYGYALSATTGVWLIGGLEQPIVAASLAWAVVLLADWLSVKDNRLNDPRLWLASLLLGVLCLSRPDSPLVCLCLALAVVWAHGINCRSVLVCWLLAFFPLVFVIAQLLYRLDIYGLWVANPALIKVNPTLATHAIGLVYVVTGFLFLGPFAWFSLRAVGSGFSSERYRPLALIVFCVVLAWSAYLVFIGGDIFAAFRHFTVPLVLMSLGFPMLHLFFVHRSRQPGMIRVGGWIVFYAVLQWFNPATGFARGHLWVWDGQPIAQMMHRGWPDKKPLIAVDAAGSLPYFTGYPAVDMLGLNDKVIPHSKPDTQGILYAGHQFGDGDYVYGRQPDLVNFCFPAGRQEPCWKSGREMLANESFRKTYRAVEFQVSPTLTSVQWIRIDSDIIGIEQWPDQWVIPAYLLQPEQGLIRARLSGKQQFTVGLTDQTYLMGGLPPKAMIDRVSWEPQDSDLAYSVEVAQDGSTQLVIRSPSGDQIPLVAVTIHLKSY</sequence>
<dbReference type="EMBL" id="CACSIO010000012">
    <property type="protein sequence ID" value="CAA0107478.1"/>
    <property type="molecule type" value="Genomic_DNA"/>
</dbReference>
<feature type="transmembrane region" description="Helical" evidence="1">
    <location>
        <begin position="175"/>
        <end position="205"/>
    </location>
</feature>
<reference evidence="2 3" key="1">
    <citation type="submission" date="2019-11" db="EMBL/GenBank/DDBJ databases">
        <authorList>
            <person name="Holert J."/>
        </authorList>
    </citation>
    <scope>NUCLEOTIDE SEQUENCE [LARGE SCALE GENOMIC DNA]</scope>
    <source>
        <strain evidence="2">SB11_3</strain>
    </source>
</reference>
<dbReference type="Proteomes" id="UP000441399">
    <property type="component" value="Unassembled WGS sequence"/>
</dbReference>
<feature type="transmembrane region" description="Helical" evidence="1">
    <location>
        <begin position="145"/>
        <end position="163"/>
    </location>
</feature>
<name>A0A5S9PTJ7_9GAMM</name>
<evidence type="ECO:0008006" key="4">
    <source>
        <dbReference type="Google" id="ProtNLM"/>
    </source>
</evidence>
<feature type="transmembrane region" description="Helical" evidence="1">
    <location>
        <begin position="348"/>
        <end position="365"/>
    </location>
</feature>
<feature type="transmembrane region" description="Helical" evidence="1">
    <location>
        <begin position="87"/>
        <end position="107"/>
    </location>
</feature>
<keyword evidence="3" id="KW-1185">Reference proteome</keyword>
<feature type="transmembrane region" description="Helical" evidence="1">
    <location>
        <begin position="211"/>
        <end position="232"/>
    </location>
</feature>
<feature type="transmembrane region" description="Helical" evidence="1">
    <location>
        <begin position="253"/>
        <end position="278"/>
    </location>
</feature>
<evidence type="ECO:0000313" key="3">
    <source>
        <dbReference type="Proteomes" id="UP000441399"/>
    </source>
</evidence>
<evidence type="ECO:0000313" key="2">
    <source>
        <dbReference type="EMBL" id="CAA0107478.1"/>
    </source>
</evidence>
<keyword evidence="1" id="KW-0812">Transmembrane</keyword>
<feature type="transmembrane region" description="Helical" evidence="1">
    <location>
        <begin position="17"/>
        <end position="41"/>
    </location>
</feature>
<proteinExistence type="predicted"/>
<keyword evidence="1" id="KW-0472">Membrane</keyword>
<dbReference type="OrthoDB" id="5492344at2"/>
<feature type="transmembrane region" description="Helical" evidence="1">
    <location>
        <begin position="290"/>
        <end position="310"/>
    </location>
</feature>
<protein>
    <recommendedName>
        <fullName evidence="4">Glycosyltransferase RgtA/B/C/D-like domain-containing protein</fullName>
    </recommendedName>
</protein>